<comment type="caution">
    <text evidence="2">The sequence shown here is derived from an EMBL/GenBank/DDBJ whole genome shotgun (WGS) entry which is preliminary data.</text>
</comment>
<dbReference type="PANTHER" id="PTHR37488:SF2">
    <property type="entry name" value="DUF1275 DOMAIN-CONTAINING PROTEIN"/>
    <property type="match status" value="1"/>
</dbReference>
<dbReference type="Pfam" id="PF06912">
    <property type="entry name" value="DUF1275"/>
    <property type="match status" value="1"/>
</dbReference>
<evidence type="ECO:0008006" key="3">
    <source>
        <dbReference type="Google" id="ProtNLM"/>
    </source>
</evidence>
<gene>
    <name evidence="2" type="ORF">JR316_011291</name>
</gene>
<accession>A0A8H7XQ48</accession>
<dbReference type="AlphaFoldDB" id="A0A8H7XQ48"/>
<keyword evidence="1" id="KW-0812">Transmembrane</keyword>
<feature type="transmembrane region" description="Helical" evidence="1">
    <location>
        <begin position="270"/>
        <end position="290"/>
    </location>
</feature>
<dbReference type="OrthoDB" id="5288586at2759"/>
<sequence length="297" mass="32044">MSTSEKVSTPPPAHTAAMRSSATSTIVESAVKGDLEHAGNRNTMTLWDYLKADVDPAQTTAPLAAYCFMTGYIDVISFSAIFVWCGFQTGNFAQLALALGRLFEGPPGLRDTSFHRADQQALCSLISFNLGAFVGRIGDRVGAHKRIWLVAGTFIQALLTMAGAIAFWKSASSSIADERDDPAWTNALSFVGLAFMSASLGVQGILGKRLNTQFGTTIVLTTVWVELMSDPRLFKLRQRVMTRDHRLIAAVSLFIGAFVGRAILAQLGTAATLGIGVGFRMLITFSWIFVPGKAARR</sequence>
<proteinExistence type="predicted"/>
<feature type="transmembrane region" description="Helical" evidence="1">
    <location>
        <begin position="188"/>
        <end position="206"/>
    </location>
</feature>
<reference evidence="2" key="1">
    <citation type="submission" date="2021-02" db="EMBL/GenBank/DDBJ databases">
        <title>Psilocybe cubensis genome.</title>
        <authorList>
            <person name="Mckernan K.J."/>
            <person name="Crawford S."/>
            <person name="Trippe A."/>
            <person name="Kane L.T."/>
            <person name="Mclaughlin S."/>
        </authorList>
    </citation>
    <scope>NUCLEOTIDE SEQUENCE [LARGE SCALE GENOMIC DNA]</scope>
    <source>
        <strain evidence="2">MGC-MH-2018</strain>
    </source>
</reference>
<dbReference type="InterPro" id="IPR010699">
    <property type="entry name" value="DUF1275"/>
</dbReference>
<keyword evidence="1" id="KW-1133">Transmembrane helix</keyword>
<feature type="transmembrane region" description="Helical" evidence="1">
    <location>
        <begin position="147"/>
        <end position="168"/>
    </location>
</feature>
<feature type="transmembrane region" description="Helical" evidence="1">
    <location>
        <begin position="247"/>
        <end position="264"/>
    </location>
</feature>
<feature type="transmembrane region" description="Helical" evidence="1">
    <location>
        <begin position="63"/>
        <end position="87"/>
    </location>
</feature>
<protein>
    <recommendedName>
        <fullName evidence="3">DUF1275 domain protein</fullName>
    </recommendedName>
</protein>
<evidence type="ECO:0000313" key="2">
    <source>
        <dbReference type="EMBL" id="KAG5163514.1"/>
    </source>
</evidence>
<organism evidence="2">
    <name type="scientific">Psilocybe cubensis</name>
    <name type="common">Psychedelic mushroom</name>
    <name type="synonym">Stropharia cubensis</name>
    <dbReference type="NCBI Taxonomy" id="181762"/>
    <lineage>
        <taxon>Eukaryota</taxon>
        <taxon>Fungi</taxon>
        <taxon>Dikarya</taxon>
        <taxon>Basidiomycota</taxon>
        <taxon>Agaricomycotina</taxon>
        <taxon>Agaricomycetes</taxon>
        <taxon>Agaricomycetidae</taxon>
        <taxon>Agaricales</taxon>
        <taxon>Agaricineae</taxon>
        <taxon>Strophariaceae</taxon>
        <taxon>Psilocybe</taxon>
    </lineage>
</organism>
<evidence type="ECO:0000256" key="1">
    <source>
        <dbReference type="SAM" id="Phobius"/>
    </source>
</evidence>
<keyword evidence="1" id="KW-0472">Membrane</keyword>
<dbReference type="EMBL" id="JAFIQS010000014">
    <property type="protein sequence ID" value="KAG5163514.1"/>
    <property type="molecule type" value="Genomic_DNA"/>
</dbReference>
<name>A0A8H7XQ48_PSICU</name>
<dbReference type="PANTHER" id="PTHR37488">
    <property type="entry name" value="DUF1275 DOMAIN-CONTAINING PROTEIN"/>
    <property type="match status" value="1"/>
</dbReference>